<evidence type="ECO:0000259" key="7">
    <source>
        <dbReference type="Pfam" id="PF00296"/>
    </source>
</evidence>
<dbReference type="Gene3D" id="3.20.20.30">
    <property type="entry name" value="Luciferase-like domain"/>
    <property type="match status" value="1"/>
</dbReference>
<evidence type="ECO:0000256" key="1">
    <source>
        <dbReference type="ARBA" id="ARBA00022630"/>
    </source>
</evidence>
<keyword evidence="2" id="KW-0288">FMN</keyword>
<organism evidence="8 9">
    <name type="scientific">Methylobacterium crusticola</name>
    <dbReference type="NCBI Taxonomy" id="1697972"/>
    <lineage>
        <taxon>Bacteria</taxon>
        <taxon>Pseudomonadati</taxon>
        <taxon>Pseudomonadota</taxon>
        <taxon>Alphaproteobacteria</taxon>
        <taxon>Hyphomicrobiales</taxon>
        <taxon>Methylobacteriaceae</taxon>
        <taxon>Methylobacterium</taxon>
    </lineage>
</organism>
<dbReference type="InterPro" id="IPR011251">
    <property type="entry name" value="Luciferase-like_dom"/>
</dbReference>
<gene>
    <name evidence="8" type="primary">ntaA_6</name>
    <name evidence="8" type="ORF">OPKNFCMD_6484</name>
</gene>
<dbReference type="EMBL" id="BPQH01000035">
    <property type="protein sequence ID" value="GJD53707.1"/>
    <property type="molecule type" value="Genomic_DNA"/>
</dbReference>
<dbReference type="InterPro" id="IPR036661">
    <property type="entry name" value="Luciferase-like_sf"/>
</dbReference>
<dbReference type="Pfam" id="PF00296">
    <property type="entry name" value="Bac_luciferase"/>
    <property type="match status" value="1"/>
</dbReference>
<comment type="caution">
    <text evidence="8">The sequence shown here is derived from an EMBL/GenBank/DDBJ whole genome shotgun (WGS) entry which is preliminary data.</text>
</comment>
<keyword evidence="4 8" id="KW-0503">Monooxygenase</keyword>
<reference evidence="8" key="1">
    <citation type="journal article" date="2021" name="Front. Microbiol.">
        <title>Comprehensive Comparative Genomics and Phenotyping of Methylobacterium Species.</title>
        <authorList>
            <person name="Alessa O."/>
            <person name="Ogura Y."/>
            <person name="Fujitani Y."/>
            <person name="Takami H."/>
            <person name="Hayashi T."/>
            <person name="Sahin N."/>
            <person name="Tani A."/>
        </authorList>
    </citation>
    <scope>NUCLEOTIDE SEQUENCE</scope>
    <source>
        <strain evidence="8">KCTC 52305</strain>
    </source>
</reference>
<dbReference type="PIRSF" id="PIRSF000337">
    <property type="entry name" value="NTA_MOA"/>
    <property type="match status" value="1"/>
</dbReference>
<feature type="region of interest" description="Disordered" evidence="6">
    <location>
        <begin position="433"/>
        <end position="453"/>
    </location>
</feature>
<reference evidence="8" key="2">
    <citation type="submission" date="2021-08" db="EMBL/GenBank/DDBJ databases">
        <authorList>
            <person name="Tani A."/>
            <person name="Ola A."/>
            <person name="Ogura Y."/>
            <person name="Katsura K."/>
            <person name="Hayashi T."/>
        </authorList>
    </citation>
    <scope>NUCLEOTIDE SEQUENCE</scope>
    <source>
        <strain evidence="8">KCTC 52305</strain>
    </source>
</reference>
<feature type="domain" description="Luciferase-like" evidence="7">
    <location>
        <begin position="23"/>
        <end position="389"/>
    </location>
</feature>
<dbReference type="NCBIfam" id="TIGR03860">
    <property type="entry name" value="FMN_nitrolo"/>
    <property type="match status" value="1"/>
</dbReference>
<dbReference type="InterPro" id="IPR051260">
    <property type="entry name" value="Diverse_substr_monoxygenases"/>
</dbReference>
<proteinExistence type="inferred from homology"/>
<comment type="similarity">
    <text evidence="5">Belongs to the NtaA/SnaA/DszA monooxygenase family.</text>
</comment>
<evidence type="ECO:0000256" key="6">
    <source>
        <dbReference type="SAM" id="MobiDB-lite"/>
    </source>
</evidence>
<evidence type="ECO:0000256" key="2">
    <source>
        <dbReference type="ARBA" id="ARBA00022643"/>
    </source>
</evidence>
<protein>
    <submittedName>
        <fullName evidence="8">Nitrilotriacetate monooxygenase component A</fullName>
    </submittedName>
</protein>
<dbReference type="RefSeq" id="WP_128563573.1">
    <property type="nucleotide sequence ID" value="NZ_BPQH01000035.1"/>
</dbReference>
<keyword evidence="3" id="KW-0560">Oxidoreductase</keyword>
<dbReference type="PANTHER" id="PTHR30011:SF16">
    <property type="entry name" value="C2H2 FINGER DOMAIN TRANSCRIPTION FACTOR (EUROFUNG)-RELATED"/>
    <property type="match status" value="1"/>
</dbReference>
<accession>A0ABQ4RAH9</accession>
<dbReference type="CDD" id="cd01095">
    <property type="entry name" value="Nitrilotriacetate_monoxgenase"/>
    <property type="match status" value="1"/>
</dbReference>
<name>A0ABQ4RAH9_9HYPH</name>
<dbReference type="PANTHER" id="PTHR30011">
    <property type="entry name" value="ALKANESULFONATE MONOOXYGENASE-RELATED"/>
    <property type="match status" value="1"/>
</dbReference>
<evidence type="ECO:0000313" key="9">
    <source>
        <dbReference type="Proteomes" id="UP001055167"/>
    </source>
</evidence>
<evidence type="ECO:0000256" key="3">
    <source>
        <dbReference type="ARBA" id="ARBA00023002"/>
    </source>
</evidence>
<dbReference type="InterPro" id="IPR016215">
    <property type="entry name" value="NTA_MOA"/>
</dbReference>
<keyword evidence="9" id="KW-1185">Reference proteome</keyword>
<keyword evidence="1" id="KW-0285">Flavoprotein</keyword>
<sequence>MSATLHLAGFLSAGPVVHSHALWRNPQHPTDFLSAAHYAEIGRVLERGRFDLLFFADRLALADRFGNDRETGLRLGDQDATRLDPLPVLAVIAAATRHIGLGATRSTTYEHPYHVARAFRTLDHLSGGRAAWNVVTSLNDGEALNFGFDAHMDHGARYDRADEFLEVATKLWDSWDPDALVLDRGRGIYADPAKVRSIDHVGRYFRSRGPLNIPASPQGRPVIIQAGASGRGRHFAARWAEVVFCLAPDPAAMAAFTASIREGVAAAGRPPGSCKVLAAVMPFVGRTRSEAEDRRDAHNALVDPRVGLSTLSAHLNLDLSGLPLDRPIERLAGTGTQGNLAHVLRISAEEDLTLAQIGQIYGQSVMVPQLCGTGREIADEIVAIFRAGACDGFIISPAFLPDSFVDFVDHVVPALQEGGWVRRHYEGQTLRDRLRSEPAGPAGTRHAPAHAAP</sequence>
<dbReference type="GO" id="GO:0004497">
    <property type="term" value="F:monooxygenase activity"/>
    <property type="evidence" value="ECO:0007669"/>
    <property type="project" value="UniProtKB-KW"/>
</dbReference>
<dbReference type="SUPFAM" id="SSF51679">
    <property type="entry name" value="Bacterial luciferase-like"/>
    <property type="match status" value="1"/>
</dbReference>
<dbReference type="Proteomes" id="UP001055167">
    <property type="component" value="Unassembled WGS sequence"/>
</dbReference>
<evidence type="ECO:0000256" key="4">
    <source>
        <dbReference type="ARBA" id="ARBA00023033"/>
    </source>
</evidence>
<evidence type="ECO:0000313" key="8">
    <source>
        <dbReference type="EMBL" id="GJD53707.1"/>
    </source>
</evidence>
<evidence type="ECO:0000256" key="5">
    <source>
        <dbReference type="ARBA" id="ARBA00033748"/>
    </source>
</evidence>